<dbReference type="EMBL" id="CP045892">
    <property type="protein sequence ID" value="QQP53120.1"/>
    <property type="molecule type" value="Genomic_DNA"/>
</dbReference>
<sequence>EAYEIEHLVSTVQRVLYASRTGGSGLPVGLHRLVGRHIEALRSVLCVKRQQ</sequence>
<protein>
    <submittedName>
        <fullName evidence="1">Uncharacterized protein</fullName>
    </submittedName>
</protein>
<evidence type="ECO:0000313" key="2">
    <source>
        <dbReference type="Proteomes" id="UP000595437"/>
    </source>
</evidence>
<dbReference type="AlphaFoldDB" id="A0A7T8QS28"/>
<evidence type="ECO:0000313" key="1">
    <source>
        <dbReference type="EMBL" id="QQP53120.1"/>
    </source>
</evidence>
<name>A0A7T8QS28_CALRO</name>
<gene>
    <name evidence="1" type="ORF">FKW44_005478</name>
</gene>
<reference evidence="2" key="1">
    <citation type="submission" date="2021-01" db="EMBL/GenBank/DDBJ databases">
        <title>Caligus Genome Assembly.</title>
        <authorList>
            <person name="Gallardo-Escarate C."/>
        </authorList>
    </citation>
    <scope>NUCLEOTIDE SEQUENCE [LARGE SCALE GENOMIC DNA]</scope>
</reference>
<proteinExistence type="predicted"/>
<feature type="non-terminal residue" evidence="1">
    <location>
        <position position="1"/>
    </location>
</feature>
<keyword evidence="2" id="KW-1185">Reference proteome</keyword>
<accession>A0A7T8QS28</accession>
<organism evidence="1 2">
    <name type="scientific">Caligus rogercresseyi</name>
    <name type="common">Sea louse</name>
    <dbReference type="NCBI Taxonomy" id="217165"/>
    <lineage>
        <taxon>Eukaryota</taxon>
        <taxon>Metazoa</taxon>
        <taxon>Ecdysozoa</taxon>
        <taxon>Arthropoda</taxon>
        <taxon>Crustacea</taxon>
        <taxon>Multicrustacea</taxon>
        <taxon>Hexanauplia</taxon>
        <taxon>Copepoda</taxon>
        <taxon>Siphonostomatoida</taxon>
        <taxon>Caligidae</taxon>
        <taxon>Caligus</taxon>
    </lineage>
</organism>
<dbReference type="Proteomes" id="UP000595437">
    <property type="component" value="Chromosome 3"/>
</dbReference>